<evidence type="ECO:0000313" key="1">
    <source>
        <dbReference type="Proteomes" id="UP000887540"/>
    </source>
</evidence>
<dbReference type="WBParaSite" id="ACRNAN_Path_126.g446.t1">
    <property type="protein sequence ID" value="ACRNAN_Path_126.g446.t1"/>
    <property type="gene ID" value="ACRNAN_Path_126.g446"/>
</dbReference>
<dbReference type="AlphaFoldDB" id="A0A914BY06"/>
<reference evidence="2" key="1">
    <citation type="submission" date="2022-11" db="UniProtKB">
        <authorList>
            <consortium name="WormBaseParasite"/>
        </authorList>
    </citation>
    <scope>IDENTIFICATION</scope>
</reference>
<organism evidence="1 2">
    <name type="scientific">Acrobeloides nanus</name>
    <dbReference type="NCBI Taxonomy" id="290746"/>
    <lineage>
        <taxon>Eukaryota</taxon>
        <taxon>Metazoa</taxon>
        <taxon>Ecdysozoa</taxon>
        <taxon>Nematoda</taxon>
        <taxon>Chromadorea</taxon>
        <taxon>Rhabditida</taxon>
        <taxon>Tylenchina</taxon>
        <taxon>Cephalobomorpha</taxon>
        <taxon>Cephaloboidea</taxon>
        <taxon>Cephalobidae</taxon>
        <taxon>Acrobeloides</taxon>
    </lineage>
</organism>
<proteinExistence type="predicted"/>
<keyword evidence="1" id="KW-1185">Reference proteome</keyword>
<evidence type="ECO:0000313" key="2">
    <source>
        <dbReference type="WBParaSite" id="ACRNAN_Path_126.g446.t1"/>
    </source>
</evidence>
<sequence length="356" mass="41115">MSGFKRGFLLPKNSQTVNATPKGVKIEKEKIENTKIIDIHETLKTGKSSPPRFKNLNTLTLSPNGKLYASMGEHGKKEILDLRDLRHCFIGDLTVEKLNDAAIRTFYEIQKCKSYLTVEEFVINSNSKTAEQAEAIAAHMNHLHYILSEIVNAENVYCYFSTEDLKVITKNPHLVRFTSPVQRISITGTPETNSGNFFDIKLLPVGMENLLSFIEDPEVMIENRHLLNLMGQYEGEEICDRIFDLFNRISNPVTMFRIIQIWVPITFLKTIKEFAKSHGLRQLTDPAGHHDYVIVSKRENSDEWYLKITMRWMDQYKLFELKFHVLKKYGKVVECSPMCNCDSTIGVLNFKYFDDQ</sequence>
<protein>
    <submittedName>
        <fullName evidence="2">Uncharacterized protein</fullName>
    </submittedName>
</protein>
<dbReference type="Proteomes" id="UP000887540">
    <property type="component" value="Unplaced"/>
</dbReference>
<name>A0A914BY06_9BILA</name>
<accession>A0A914BY06</accession>